<organism evidence="3 4">
    <name type="scientific">Cellulomonas cellasea</name>
    <dbReference type="NCBI Taxonomy" id="43670"/>
    <lineage>
        <taxon>Bacteria</taxon>
        <taxon>Bacillati</taxon>
        <taxon>Actinomycetota</taxon>
        <taxon>Actinomycetes</taxon>
        <taxon>Micrococcales</taxon>
        <taxon>Cellulomonadaceae</taxon>
        <taxon>Cellulomonas</taxon>
    </lineage>
</organism>
<dbReference type="GO" id="GO:0006950">
    <property type="term" value="P:response to stress"/>
    <property type="evidence" value="ECO:0007669"/>
    <property type="project" value="TreeGrafter"/>
</dbReference>
<sequence>MSEPQDRSSDDVGAAPAGEPRWLTPSERGAWLALTAMTITLPGALDAQLQRDAGLSFYEYMVLAMLSEQPDRTLRMSQLAQLTNGSLSRLSHVATRLERAGFIRRERSTVDARATNAILTDEGVTKIVGSAPGHVEEARRLVIDALTPDQLEQLRAIGAAVMSRVDPGSTFPSEPAPGTSSA</sequence>
<reference evidence="3 4" key="2">
    <citation type="submission" date="2020-08" db="EMBL/GenBank/DDBJ databases">
        <authorList>
            <person name="Partida-Martinez L."/>
            <person name="Huntemann M."/>
            <person name="Clum A."/>
            <person name="Wang J."/>
            <person name="Palaniappan K."/>
            <person name="Ritter S."/>
            <person name="Chen I.-M."/>
            <person name="Stamatis D."/>
            <person name="Reddy T."/>
            <person name="O'Malley R."/>
            <person name="Daum C."/>
            <person name="Shapiro N."/>
            <person name="Ivanova N."/>
            <person name="Kyrpides N."/>
            <person name="Woyke T."/>
        </authorList>
    </citation>
    <scope>NUCLEOTIDE SEQUENCE [LARGE SCALE GENOMIC DNA]</scope>
    <source>
        <strain evidence="3 4">RAS26</strain>
    </source>
</reference>
<dbReference type="SMART" id="SM00347">
    <property type="entry name" value="HTH_MARR"/>
    <property type="match status" value="1"/>
</dbReference>
<evidence type="ECO:0000313" key="3">
    <source>
        <dbReference type="EMBL" id="MBB2923935.1"/>
    </source>
</evidence>
<dbReference type="EMBL" id="JACHVX010000004">
    <property type="protein sequence ID" value="MBB2923935.1"/>
    <property type="molecule type" value="Genomic_DNA"/>
</dbReference>
<protein>
    <submittedName>
        <fullName evidence="3">DNA-binding MarR family transcriptional regulator</fullName>
    </submittedName>
</protein>
<proteinExistence type="predicted"/>
<dbReference type="GO" id="GO:0003677">
    <property type="term" value="F:DNA binding"/>
    <property type="evidence" value="ECO:0007669"/>
    <property type="project" value="UniProtKB-KW"/>
</dbReference>
<dbReference type="Gene3D" id="1.10.10.10">
    <property type="entry name" value="Winged helix-like DNA-binding domain superfamily/Winged helix DNA-binding domain"/>
    <property type="match status" value="1"/>
</dbReference>
<comment type="caution">
    <text evidence="3">The sequence shown here is derived from an EMBL/GenBank/DDBJ whole genome shotgun (WGS) entry which is preliminary data.</text>
</comment>
<dbReference type="InterPro" id="IPR036390">
    <property type="entry name" value="WH_DNA-bd_sf"/>
</dbReference>
<dbReference type="AlphaFoldDB" id="A0A7W4YBI2"/>
<name>A0A7W4YBI2_9CELL</name>
<dbReference type="PROSITE" id="PS50995">
    <property type="entry name" value="HTH_MARR_2"/>
    <property type="match status" value="1"/>
</dbReference>
<dbReference type="PANTHER" id="PTHR33164:SF99">
    <property type="entry name" value="MARR FAMILY REGULATORY PROTEIN"/>
    <property type="match status" value="1"/>
</dbReference>
<accession>A0A7W4YBI2</accession>
<feature type="domain" description="HTH marR-type" evidence="2">
    <location>
        <begin position="27"/>
        <end position="163"/>
    </location>
</feature>
<dbReference type="SUPFAM" id="SSF46785">
    <property type="entry name" value="Winged helix' DNA-binding domain"/>
    <property type="match status" value="1"/>
</dbReference>
<dbReference type="Pfam" id="PF01047">
    <property type="entry name" value="MarR"/>
    <property type="match status" value="1"/>
</dbReference>
<dbReference type="InterPro" id="IPR000835">
    <property type="entry name" value="HTH_MarR-typ"/>
</dbReference>
<feature type="region of interest" description="Disordered" evidence="1">
    <location>
        <begin position="1"/>
        <end position="23"/>
    </location>
</feature>
<dbReference type="InterPro" id="IPR036388">
    <property type="entry name" value="WH-like_DNA-bd_sf"/>
</dbReference>
<feature type="compositionally biased region" description="Basic and acidic residues" evidence="1">
    <location>
        <begin position="1"/>
        <end position="10"/>
    </location>
</feature>
<dbReference type="RefSeq" id="WP_311702062.1">
    <property type="nucleotide sequence ID" value="NZ_JACHVX010000004.1"/>
</dbReference>
<evidence type="ECO:0000313" key="4">
    <source>
        <dbReference type="Proteomes" id="UP000518206"/>
    </source>
</evidence>
<dbReference type="GO" id="GO:0003700">
    <property type="term" value="F:DNA-binding transcription factor activity"/>
    <property type="evidence" value="ECO:0007669"/>
    <property type="project" value="InterPro"/>
</dbReference>
<reference evidence="3 4" key="1">
    <citation type="submission" date="2020-08" db="EMBL/GenBank/DDBJ databases">
        <title>The Agave Microbiome: Exploring the role of microbial communities in plant adaptations to desert environments.</title>
        <authorList>
            <person name="Partida-Martinez L.P."/>
        </authorList>
    </citation>
    <scope>NUCLEOTIDE SEQUENCE [LARGE SCALE GENOMIC DNA]</scope>
    <source>
        <strain evidence="3 4">RAS26</strain>
    </source>
</reference>
<gene>
    <name evidence="3" type="ORF">FHR80_002863</name>
</gene>
<evidence type="ECO:0000259" key="2">
    <source>
        <dbReference type="PROSITE" id="PS50995"/>
    </source>
</evidence>
<keyword evidence="3" id="KW-0238">DNA-binding</keyword>
<dbReference type="InterPro" id="IPR039422">
    <property type="entry name" value="MarR/SlyA-like"/>
</dbReference>
<dbReference type="Proteomes" id="UP000518206">
    <property type="component" value="Unassembled WGS sequence"/>
</dbReference>
<dbReference type="PRINTS" id="PR00598">
    <property type="entry name" value="HTHMARR"/>
</dbReference>
<dbReference type="PANTHER" id="PTHR33164">
    <property type="entry name" value="TRANSCRIPTIONAL REGULATOR, MARR FAMILY"/>
    <property type="match status" value="1"/>
</dbReference>
<evidence type="ECO:0000256" key="1">
    <source>
        <dbReference type="SAM" id="MobiDB-lite"/>
    </source>
</evidence>